<evidence type="ECO:0000256" key="1">
    <source>
        <dbReference type="SAM" id="Phobius"/>
    </source>
</evidence>
<accession>A0A024S8C6</accession>
<protein>
    <recommendedName>
        <fullName evidence="4">Apple domain-containing protein</fullName>
    </recommendedName>
</protein>
<sequence length="308" mass="31330">MASQYDDAPQLAEGHDLPEAYVSHPHSEQVWSPQPSIAPTYISQPSTVAYGNNETYPNAGGAYSTTGTYSDAGKSAAVGGVTGPVAGAEAGGDAAYTASPESTAPGKKAATTVCGISLVLLLSIIIAILSAAVIGLAAGTGVATKNYNDAHSQLEVLSSSLAAAQAEATATPTASTPLPSGTPDFSNITNGCSDNPDGVTGNTYRSKFFGTPYFTMYCNKDTINPSMFSVFAPDFNGCMDACAAWNSYNKTTKGSCVAVSFIPSWSNVAVAVAGGAPGDCYLKPGPQTKANLTNPNIGTECHAALLLK</sequence>
<gene>
    <name evidence="2" type="ORF">M419DRAFT_80534</name>
</gene>
<feature type="transmembrane region" description="Helical" evidence="1">
    <location>
        <begin position="116"/>
        <end position="138"/>
    </location>
</feature>
<evidence type="ECO:0000313" key="2">
    <source>
        <dbReference type="EMBL" id="ETS01589.1"/>
    </source>
</evidence>
<keyword evidence="1" id="KW-0812">Transmembrane</keyword>
<reference evidence="3" key="1">
    <citation type="journal article" date="2013" name="Ind. Biotechnol.">
        <title>Comparative genomics analysis of Trichoderma reesei strains.</title>
        <authorList>
            <person name="Koike H."/>
            <person name="Aerts A."/>
            <person name="LaButti K."/>
            <person name="Grigoriev I.V."/>
            <person name="Baker S.E."/>
        </authorList>
    </citation>
    <scope>NUCLEOTIDE SEQUENCE [LARGE SCALE GENOMIC DNA]</scope>
    <source>
        <strain evidence="3">ATCC 56765 / BCRC 32924 / NRRL 11460 / Rut C-30</strain>
    </source>
</reference>
<keyword evidence="1" id="KW-1133">Transmembrane helix</keyword>
<proteinExistence type="predicted"/>
<keyword evidence="1" id="KW-0472">Membrane</keyword>
<dbReference type="AlphaFoldDB" id="A0A024S8C6"/>
<dbReference type="EMBL" id="KI911148">
    <property type="protein sequence ID" value="ETS01589.1"/>
    <property type="molecule type" value="Genomic_DNA"/>
</dbReference>
<evidence type="ECO:0000313" key="3">
    <source>
        <dbReference type="Proteomes" id="UP000024376"/>
    </source>
</evidence>
<name>A0A024S8C6_HYPJR</name>
<evidence type="ECO:0008006" key="4">
    <source>
        <dbReference type="Google" id="ProtNLM"/>
    </source>
</evidence>
<organism evidence="2 3">
    <name type="scientific">Hypocrea jecorina (strain ATCC 56765 / BCRC 32924 / NRRL 11460 / Rut C-30)</name>
    <name type="common">Trichoderma reesei</name>
    <dbReference type="NCBI Taxonomy" id="1344414"/>
    <lineage>
        <taxon>Eukaryota</taxon>
        <taxon>Fungi</taxon>
        <taxon>Dikarya</taxon>
        <taxon>Ascomycota</taxon>
        <taxon>Pezizomycotina</taxon>
        <taxon>Sordariomycetes</taxon>
        <taxon>Hypocreomycetidae</taxon>
        <taxon>Hypocreales</taxon>
        <taxon>Hypocreaceae</taxon>
        <taxon>Trichoderma</taxon>
    </lineage>
</organism>
<dbReference type="HOGENOM" id="CLU_079446_0_0_1"/>
<dbReference type="KEGG" id="trr:M419DRAFT_80534"/>
<dbReference type="Proteomes" id="UP000024376">
    <property type="component" value="Unassembled WGS sequence"/>
</dbReference>
<dbReference type="OrthoDB" id="5358884at2759"/>